<dbReference type="Gene3D" id="4.10.240.10">
    <property type="entry name" value="Zn(2)-C6 fungal-type DNA-binding domain"/>
    <property type="match status" value="1"/>
</dbReference>
<dbReference type="GO" id="GO:0005634">
    <property type="term" value="C:nucleus"/>
    <property type="evidence" value="ECO:0007669"/>
    <property type="project" value="UniProtKB-SubCell"/>
</dbReference>
<dbReference type="CDD" id="cd12148">
    <property type="entry name" value="fungal_TF_MHR"/>
    <property type="match status" value="1"/>
</dbReference>
<feature type="region of interest" description="Disordered" evidence="4">
    <location>
        <begin position="779"/>
        <end position="811"/>
    </location>
</feature>
<feature type="region of interest" description="Disordered" evidence="4">
    <location>
        <begin position="1"/>
        <end position="31"/>
    </location>
</feature>
<dbReference type="Pfam" id="PF00172">
    <property type="entry name" value="Zn_clus"/>
    <property type="match status" value="1"/>
</dbReference>
<dbReference type="InterPro" id="IPR001138">
    <property type="entry name" value="Zn2Cys6_DnaBD"/>
</dbReference>
<evidence type="ECO:0000256" key="3">
    <source>
        <dbReference type="ARBA" id="ARBA00023242"/>
    </source>
</evidence>
<evidence type="ECO:0000256" key="1">
    <source>
        <dbReference type="ARBA" id="ARBA00004123"/>
    </source>
</evidence>
<evidence type="ECO:0000313" key="7">
    <source>
        <dbReference type="Proteomes" id="UP000298138"/>
    </source>
</evidence>
<dbReference type="InterPro" id="IPR050613">
    <property type="entry name" value="Sec_Metabolite_Reg"/>
</dbReference>
<gene>
    <name evidence="6" type="ORF">EX30DRAFT_374869</name>
</gene>
<protein>
    <recommendedName>
        <fullName evidence="5">Zn(2)-C6 fungal-type domain-containing protein</fullName>
    </recommendedName>
</protein>
<organism evidence="6 7">
    <name type="scientific">Ascodesmis nigricans</name>
    <dbReference type="NCBI Taxonomy" id="341454"/>
    <lineage>
        <taxon>Eukaryota</taxon>
        <taxon>Fungi</taxon>
        <taxon>Dikarya</taxon>
        <taxon>Ascomycota</taxon>
        <taxon>Pezizomycotina</taxon>
        <taxon>Pezizomycetes</taxon>
        <taxon>Pezizales</taxon>
        <taxon>Ascodesmidaceae</taxon>
        <taxon>Ascodesmis</taxon>
    </lineage>
</organism>
<reference evidence="6 7" key="1">
    <citation type="submission" date="2019-04" db="EMBL/GenBank/DDBJ databases">
        <title>Comparative genomics and transcriptomics to analyze fruiting body development in filamentous ascomycetes.</title>
        <authorList>
            <consortium name="DOE Joint Genome Institute"/>
            <person name="Lutkenhaus R."/>
            <person name="Traeger S."/>
            <person name="Breuer J."/>
            <person name="Kuo A."/>
            <person name="Lipzen A."/>
            <person name="Pangilinan J."/>
            <person name="Dilworth D."/>
            <person name="Sandor L."/>
            <person name="Poggeler S."/>
            <person name="Barry K."/>
            <person name="Grigoriev I.V."/>
            <person name="Nowrousian M."/>
        </authorList>
    </citation>
    <scope>NUCLEOTIDE SEQUENCE [LARGE SCALE GENOMIC DNA]</scope>
    <source>
        <strain evidence="6 7">CBS 389.68</strain>
    </source>
</reference>
<dbReference type="OrthoDB" id="4172316at2759"/>
<feature type="compositionally biased region" description="Low complexity" evidence="4">
    <location>
        <begin position="119"/>
        <end position="132"/>
    </location>
</feature>
<dbReference type="CDD" id="cd00067">
    <property type="entry name" value="GAL4"/>
    <property type="match status" value="1"/>
</dbReference>
<feature type="region of interest" description="Disordered" evidence="4">
    <location>
        <begin position="197"/>
        <end position="253"/>
    </location>
</feature>
<dbReference type="STRING" id="341454.A0A4S2MPC7"/>
<comment type="subcellular location">
    <subcellularLocation>
        <location evidence="1">Nucleus</location>
    </subcellularLocation>
</comment>
<feature type="compositionally biased region" description="Low complexity" evidence="4">
    <location>
        <begin position="543"/>
        <end position="560"/>
    </location>
</feature>
<evidence type="ECO:0000259" key="5">
    <source>
        <dbReference type="PROSITE" id="PS50048"/>
    </source>
</evidence>
<feature type="region of interest" description="Disordered" evidence="4">
    <location>
        <begin position="101"/>
        <end position="157"/>
    </location>
</feature>
<dbReference type="GO" id="GO:0003677">
    <property type="term" value="F:DNA binding"/>
    <property type="evidence" value="ECO:0007669"/>
    <property type="project" value="InterPro"/>
</dbReference>
<evidence type="ECO:0000256" key="4">
    <source>
        <dbReference type="SAM" id="MobiDB-lite"/>
    </source>
</evidence>
<dbReference type="GO" id="GO:0006351">
    <property type="term" value="P:DNA-templated transcription"/>
    <property type="evidence" value="ECO:0007669"/>
    <property type="project" value="InterPro"/>
</dbReference>
<dbReference type="GO" id="GO:0008270">
    <property type="term" value="F:zinc ion binding"/>
    <property type="evidence" value="ECO:0007669"/>
    <property type="project" value="InterPro"/>
</dbReference>
<dbReference type="PROSITE" id="PS00463">
    <property type="entry name" value="ZN2_CY6_FUNGAL_1"/>
    <property type="match status" value="1"/>
</dbReference>
<sequence>MASSPKRPAPPGPVDPASASSHSPSLKKPRRNPALSCQLCRIKKIKCSRVFPCSNCVTRNVDCVPQDGNALSERVWTPRSRGESVREPAAASPLALVATSGPATTTTMTPQFYRYPNEPSSSRTPSATTPGPEQQQQPKPRRSYESSFRVDGEDGMSAPSGICVLSMVASREAQIQDRELKTAGLLEELRYSERAPVPPPIELVSRSDPPPPPPPSKLPPSSRDAISPFEVNGAPPHPVASPPGIMDNPSAPRTIAPARHRYHENSLSRVSIFEPLKHQSIDRMLARLPPENEAMMLLANYFDLIHPIHPILHESTVYNQFKEVYAYASSYSSLGTEALAGTLAIVCTVLAIGAYYWQPGKMGALDWSSQTTMHMSKKLETAAIDALSVANFMSCPTLETMQACVLLPLIQHSSDADSFRNMSGAVIRMAQSRGYHRLGQQPLPDENRILIECQRRLWWYIASADWLDASHGGPLHGTYAIHPSQIRCTYPTHCDDHNLTPSSAFSKDLSIPTCTTYFHYRLQLSHIARDFIDLLPSLSLSSPPPSTSQYSSSHSPPSQYHPHRPNPQHPPRHTEDYDSLLTLDSHLRNLLKSLPRFLRLDHHSLSTTTDLTHHRPYLTAQRILLNLGLHSLLLRLHAPFLARGTDEPRYAYSKMTATRSAHIILSLYRRILSPPSPTTNGTTSNTSNTDAATTQLLTAFLPQQIKQWIGIGTLLHAAVVLAVDTACNDEEPYSEETRNAVVEACGLVDGRGSDGDAALVRRVLEVVVRWKEVVGRWKEEGRGGSEGGAAGKGAEEESDGATTPPQQQQGDYAQIQGEYGRRGSAPVGKLERSGREDWQQGRLAQELVEWGVAGGAEWWEWAGLVKDVEAVVGREKGVWML</sequence>
<dbReference type="Proteomes" id="UP000298138">
    <property type="component" value="Unassembled WGS sequence"/>
</dbReference>
<feature type="compositionally biased region" description="Basic and acidic residues" evidence="4">
    <location>
        <begin position="142"/>
        <end position="152"/>
    </location>
</feature>
<dbReference type="PROSITE" id="PS50048">
    <property type="entry name" value="ZN2_CY6_FUNGAL_2"/>
    <property type="match status" value="1"/>
</dbReference>
<keyword evidence="3" id="KW-0539">Nucleus</keyword>
<dbReference type="AlphaFoldDB" id="A0A4S2MPC7"/>
<accession>A0A4S2MPC7</accession>
<feature type="domain" description="Zn(2)-C6 fungal-type" evidence="5">
    <location>
        <begin position="36"/>
        <end position="64"/>
    </location>
</feature>
<feature type="region of interest" description="Disordered" evidence="4">
    <location>
        <begin position="543"/>
        <end position="576"/>
    </location>
</feature>
<proteinExistence type="predicted"/>
<dbReference type="PANTHER" id="PTHR31001:SF90">
    <property type="entry name" value="CENTROMERE DNA-BINDING PROTEIN COMPLEX CBF3 SUBUNIT B"/>
    <property type="match status" value="1"/>
</dbReference>
<dbReference type="Pfam" id="PF04082">
    <property type="entry name" value="Fungal_trans"/>
    <property type="match status" value="1"/>
</dbReference>
<dbReference type="InParanoid" id="A0A4S2MPC7"/>
<dbReference type="InterPro" id="IPR007219">
    <property type="entry name" value="XnlR_reg_dom"/>
</dbReference>
<dbReference type="SMART" id="SM00066">
    <property type="entry name" value="GAL4"/>
    <property type="match status" value="1"/>
</dbReference>
<keyword evidence="7" id="KW-1185">Reference proteome</keyword>
<evidence type="ECO:0000313" key="6">
    <source>
        <dbReference type="EMBL" id="TGZ77139.1"/>
    </source>
</evidence>
<evidence type="ECO:0000256" key="2">
    <source>
        <dbReference type="ARBA" id="ARBA00022723"/>
    </source>
</evidence>
<dbReference type="EMBL" id="ML220158">
    <property type="protein sequence ID" value="TGZ77139.1"/>
    <property type="molecule type" value="Genomic_DNA"/>
</dbReference>
<feature type="compositionally biased region" description="Pro residues" evidence="4">
    <location>
        <begin position="208"/>
        <end position="218"/>
    </location>
</feature>
<dbReference type="SUPFAM" id="SSF57701">
    <property type="entry name" value="Zn2/Cys6 DNA-binding domain"/>
    <property type="match status" value="1"/>
</dbReference>
<name>A0A4S2MPC7_9PEZI</name>
<dbReference type="InterPro" id="IPR036864">
    <property type="entry name" value="Zn2-C6_fun-type_DNA-bd_sf"/>
</dbReference>
<keyword evidence="2" id="KW-0479">Metal-binding</keyword>
<dbReference type="GO" id="GO:0000981">
    <property type="term" value="F:DNA-binding transcription factor activity, RNA polymerase II-specific"/>
    <property type="evidence" value="ECO:0007669"/>
    <property type="project" value="InterPro"/>
</dbReference>
<dbReference type="PANTHER" id="PTHR31001">
    <property type="entry name" value="UNCHARACTERIZED TRANSCRIPTIONAL REGULATORY PROTEIN"/>
    <property type="match status" value="1"/>
</dbReference>